<evidence type="ECO:0000313" key="2">
    <source>
        <dbReference type="Proteomes" id="UP000076967"/>
    </source>
</evidence>
<dbReference type="AlphaFoldDB" id="A0A162MB82"/>
<dbReference type="SUPFAM" id="SSF89442">
    <property type="entry name" value="Hypothetical protein YojF"/>
    <property type="match status" value="1"/>
</dbReference>
<dbReference type="STRING" id="494026.PGLA_17000"/>
<dbReference type="Proteomes" id="UP000076967">
    <property type="component" value="Unassembled WGS sequence"/>
</dbReference>
<dbReference type="RefSeq" id="WP_068535015.1">
    <property type="nucleotide sequence ID" value="NZ_LVJH01000029.1"/>
</dbReference>
<dbReference type="InterPro" id="IPR036492">
    <property type="entry name" value="YojF_sf"/>
</dbReference>
<name>A0A162MB82_9BACL</name>
<gene>
    <name evidence="1" type="ORF">PGLA_17000</name>
</gene>
<protein>
    <recommendedName>
        <fullName evidence="3">DUF1806 domain-containing protein</fullName>
    </recommendedName>
</protein>
<accession>A0A162MB82</accession>
<comment type="caution">
    <text evidence="1">The sequence shown here is derived from an EMBL/GenBank/DDBJ whole genome shotgun (WGS) entry which is preliminary data.</text>
</comment>
<proteinExistence type="predicted"/>
<dbReference type="EMBL" id="LVJH01000029">
    <property type="protein sequence ID" value="OAB41493.1"/>
    <property type="molecule type" value="Genomic_DNA"/>
</dbReference>
<dbReference type="InterPro" id="IPR014934">
    <property type="entry name" value="DUF1806"/>
</dbReference>
<dbReference type="Gene3D" id="2.70.180.10">
    <property type="entry name" value="Hypothetical protein YojF"/>
    <property type="match status" value="1"/>
</dbReference>
<keyword evidence="2" id="KW-1185">Reference proteome</keyword>
<dbReference type="Pfam" id="PF08830">
    <property type="entry name" value="DUF1806"/>
    <property type="match status" value="1"/>
</dbReference>
<dbReference type="OrthoDB" id="2352913at2"/>
<organism evidence="1 2">
    <name type="scientific">Paenibacillus glacialis</name>
    <dbReference type="NCBI Taxonomy" id="494026"/>
    <lineage>
        <taxon>Bacteria</taxon>
        <taxon>Bacillati</taxon>
        <taxon>Bacillota</taxon>
        <taxon>Bacilli</taxon>
        <taxon>Bacillales</taxon>
        <taxon>Paenibacillaceae</taxon>
        <taxon>Paenibacillus</taxon>
    </lineage>
</organism>
<evidence type="ECO:0008006" key="3">
    <source>
        <dbReference type="Google" id="ProtNLM"/>
    </source>
</evidence>
<evidence type="ECO:0000313" key="1">
    <source>
        <dbReference type="EMBL" id="OAB41493.1"/>
    </source>
</evidence>
<reference evidence="1 2" key="1">
    <citation type="submission" date="2016-03" db="EMBL/GenBank/DDBJ databases">
        <title>Draft genome sequence of Paenibacillus glacialis DSM 22343.</title>
        <authorList>
            <person name="Shin S.-K."/>
            <person name="Yi H."/>
        </authorList>
    </citation>
    <scope>NUCLEOTIDE SEQUENCE [LARGE SCALE GENOMIC DNA]</scope>
    <source>
        <strain evidence="1 2">DSM 22343</strain>
    </source>
</reference>
<sequence>MQPINQASVQLVIDQLKNQDLYIHLEMTTGAYASHNDDSKLTASTFIRNGIIRYTLGSIEGTGPFRVGLKINEGWVYSQGLTHWDESDSERLILAGHDNEGKLVVSLQLSKEPF</sequence>